<dbReference type="Pfam" id="PF08479">
    <property type="entry name" value="POTRA_2"/>
    <property type="match status" value="1"/>
</dbReference>
<feature type="domain" description="Polypeptide-transport-associated ShlB-type" evidence="7">
    <location>
        <begin position="81"/>
        <end position="155"/>
    </location>
</feature>
<keyword evidence="5" id="KW-0732">Signal</keyword>
<evidence type="ECO:0000313" key="10">
    <source>
        <dbReference type="Proteomes" id="UP000292423"/>
    </source>
</evidence>
<keyword evidence="3" id="KW-0998">Cell outer membrane</keyword>
<dbReference type="PANTHER" id="PTHR34597:SF3">
    <property type="entry name" value="OUTER MEMBRANE TRANSPORTER CDIB"/>
    <property type="match status" value="1"/>
</dbReference>
<dbReference type="Proteomes" id="UP000292423">
    <property type="component" value="Unassembled WGS sequence"/>
</dbReference>
<sequence>MDSQNIFPDSRLRAALGLILLLVSGHAGADSGTDSLRLLREQQQQLDQMRRQEQARPSGAADIASPVPASPLNLPTAQCLDVKTLRWEGNAPLAETVRKHLAQQYTPRCLDEAALSALLRDANLALLRAGYVTSRVLLPDNAFQEGVLRLSLVTGRIAEIKADGLKPREWSAAFPGLRDGAFRLPDLEQGLDQLNRLASNRVQAELRPGVRLGESGLWLSNRPASRWHGLAGLDNSGSPDTGRAVAIVGLARDNLLGSGDYWNLALRRSFSGDDSAWSQGLSLYASQPFGYWTGSASLALAQSQTPLVLPGVTLHSRTVTTMPGVRLERVLHRDAHAIWSAQAGIARRKTDSRLDDERLDISSPTHSSVELALQYDGLSPLPWSARLSRTQGVRWFGADHDTDETAAAGLPRAQFEKWRLDLHARYRAGNWLYLADAAGQYSPNRLPGAEELMIADAGSVRGFQDTGVSVRRGWYLRQTLMHFFSPALQPYAGLDAGHGLTREGSEWLGSTSVGLLVSLRKQTLDIAFSPGWRQGGALPSPQLQARYSASF</sequence>
<dbReference type="Gene3D" id="2.40.160.50">
    <property type="entry name" value="membrane protein fhac: a member of the omp85/tpsb transporter family"/>
    <property type="match status" value="1"/>
</dbReference>
<evidence type="ECO:0000256" key="4">
    <source>
        <dbReference type="SAM" id="MobiDB-lite"/>
    </source>
</evidence>
<feature type="chain" id="PRO_5020810943" evidence="5">
    <location>
        <begin position="30"/>
        <end position="551"/>
    </location>
</feature>
<dbReference type="InterPro" id="IPR013686">
    <property type="entry name" value="Polypept-transport_assoc_ShlB"/>
</dbReference>
<proteinExistence type="predicted"/>
<comment type="caution">
    <text evidence="9">The sequence shown here is derived from an EMBL/GenBank/DDBJ whole genome shotgun (WGS) entry which is preliminary data.</text>
</comment>
<dbReference type="Pfam" id="PF17287">
    <property type="entry name" value="POTRA_3"/>
    <property type="match status" value="1"/>
</dbReference>
<dbReference type="PANTHER" id="PTHR34597">
    <property type="entry name" value="SLR1661 PROTEIN"/>
    <property type="match status" value="1"/>
</dbReference>
<dbReference type="Pfam" id="PF03865">
    <property type="entry name" value="ShlB"/>
    <property type="match status" value="1"/>
</dbReference>
<accession>A0A4Q7YMK3</accession>
<gene>
    <name evidence="9" type="ORF">EV700_2535</name>
</gene>
<keyword evidence="1" id="KW-0472">Membrane</keyword>
<feature type="domain" description="Haemolysin activator HlyB C-terminal" evidence="6">
    <location>
        <begin position="213"/>
        <end position="514"/>
    </location>
</feature>
<dbReference type="RefSeq" id="WP_130414299.1">
    <property type="nucleotide sequence ID" value="NZ_SHKX01000013.1"/>
</dbReference>
<feature type="region of interest" description="Disordered" evidence="4">
    <location>
        <begin position="48"/>
        <end position="69"/>
    </location>
</feature>
<dbReference type="GO" id="GO:0046819">
    <property type="term" value="P:protein secretion by the type V secretion system"/>
    <property type="evidence" value="ECO:0007669"/>
    <property type="project" value="TreeGrafter"/>
</dbReference>
<organism evidence="9 10">
    <name type="scientific">Fluviicoccus keumensis</name>
    <dbReference type="NCBI Taxonomy" id="1435465"/>
    <lineage>
        <taxon>Bacteria</taxon>
        <taxon>Pseudomonadati</taxon>
        <taxon>Pseudomonadota</taxon>
        <taxon>Gammaproteobacteria</taxon>
        <taxon>Moraxellales</taxon>
        <taxon>Moraxellaceae</taxon>
        <taxon>Fluviicoccus</taxon>
    </lineage>
</organism>
<dbReference type="GO" id="GO:0008320">
    <property type="term" value="F:protein transmembrane transporter activity"/>
    <property type="evidence" value="ECO:0007669"/>
    <property type="project" value="TreeGrafter"/>
</dbReference>
<evidence type="ECO:0000256" key="2">
    <source>
        <dbReference type="ARBA" id="ARBA00022692"/>
    </source>
</evidence>
<dbReference type="GO" id="GO:0098046">
    <property type="term" value="C:type V protein secretion system complex"/>
    <property type="evidence" value="ECO:0007669"/>
    <property type="project" value="TreeGrafter"/>
</dbReference>
<dbReference type="EMBL" id="SHKX01000013">
    <property type="protein sequence ID" value="RZU38600.1"/>
    <property type="molecule type" value="Genomic_DNA"/>
</dbReference>
<evidence type="ECO:0000256" key="5">
    <source>
        <dbReference type="SAM" id="SignalP"/>
    </source>
</evidence>
<evidence type="ECO:0000313" key="9">
    <source>
        <dbReference type="EMBL" id="RZU38600.1"/>
    </source>
</evidence>
<evidence type="ECO:0000256" key="1">
    <source>
        <dbReference type="ARBA" id="ARBA00022452"/>
    </source>
</evidence>
<dbReference type="InterPro" id="IPR027282">
    <property type="entry name" value="TPS"/>
</dbReference>
<protein>
    <submittedName>
        <fullName evidence="9">Hemolysin activation/secretion protein</fullName>
    </submittedName>
</protein>
<dbReference type="InterPro" id="IPR051544">
    <property type="entry name" value="TPS_OM_transporter"/>
</dbReference>
<dbReference type="Gene3D" id="3.10.20.310">
    <property type="entry name" value="membrane protein fhac"/>
    <property type="match status" value="1"/>
</dbReference>
<dbReference type="PIRSF" id="PIRSF029745">
    <property type="entry name" value="FhaC"/>
    <property type="match status" value="1"/>
</dbReference>
<feature type="signal peptide" evidence="5">
    <location>
        <begin position="1"/>
        <end position="29"/>
    </location>
</feature>
<dbReference type="AlphaFoldDB" id="A0A4Q7YMK3"/>
<keyword evidence="1" id="KW-1134">Transmembrane beta strand</keyword>
<evidence type="ECO:0000259" key="7">
    <source>
        <dbReference type="Pfam" id="PF08479"/>
    </source>
</evidence>
<feature type="domain" description="ShlB POTRA" evidence="8">
    <location>
        <begin position="157"/>
        <end position="208"/>
    </location>
</feature>
<dbReference type="OrthoDB" id="290122at2"/>
<evidence type="ECO:0000259" key="6">
    <source>
        <dbReference type="Pfam" id="PF03865"/>
    </source>
</evidence>
<dbReference type="InterPro" id="IPR035251">
    <property type="entry name" value="ShlB_POTRA"/>
</dbReference>
<evidence type="ECO:0000259" key="8">
    <source>
        <dbReference type="Pfam" id="PF17287"/>
    </source>
</evidence>
<evidence type="ECO:0000256" key="3">
    <source>
        <dbReference type="ARBA" id="ARBA00023237"/>
    </source>
</evidence>
<keyword evidence="10" id="KW-1185">Reference proteome</keyword>
<reference evidence="9 10" key="1">
    <citation type="submission" date="2019-02" db="EMBL/GenBank/DDBJ databases">
        <title>Genomic Encyclopedia of Type Strains, Phase IV (KMG-IV): sequencing the most valuable type-strain genomes for metagenomic binning, comparative biology and taxonomic classification.</title>
        <authorList>
            <person name="Goeker M."/>
        </authorList>
    </citation>
    <scope>NUCLEOTIDE SEQUENCE [LARGE SCALE GENOMIC DNA]</scope>
    <source>
        <strain evidence="9 10">DSM 105135</strain>
    </source>
</reference>
<keyword evidence="2" id="KW-0812">Transmembrane</keyword>
<name>A0A4Q7YMK3_9GAMM</name>
<dbReference type="InterPro" id="IPR005565">
    <property type="entry name" value="Hemolysn_activator_HlyB_C"/>
</dbReference>